<keyword evidence="3 6" id="KW-0812">Transmembrane</keyword>
<keyword evidence="4 6" id="KW-1133">Transmembrane helix</keyword>
<evidence type="ECO:0000256" key="5">
    <source>
        <dbReference type="ARBA" id="ARBA00023136"/>
    </source>
</evidence>
<reference evidence="7 8" key="1">
    <citation type="journal article" date="2023" name="Int. J. Syst. Evol. Microbiol.">
        <title>Methylocystis iwaonis sp. nov., a type II methane-oxidizing bacterium from surface soil of a rice paddy field in Japan, and emended description of the genus Methylocystis (ex Whittenbury et al. 1970) Bowman et al. 1993.</title>
        <authorList>
            <person name="Kaise H."/>
            <person name="Sawadogo J.B."/>
            <person name="Alam M.S."/>
            <person name="Ueno C."/>
            <person name="Dianou D."/>
            <person name="Shinjo R."/>
            <person name="Asakawa S."/>
        </authorList>
    </citation>
    <scope>NUCLEOTIDE SEQUENCE [LARGE SCALE GENOMIC DNA]</scope>
    <source>
        <strain evidence="7 8">SS37A-Re</strain>
    </source>
</reference>
<comment type="subcellular location">
    <subcellularLocation>
        <location evidence="6">Cell membrane</location>
        <topology evidence="6">Multi-pass membrane protein</topology>
    </subcellularLocation>
    <subcellularLocation>
        <location evidence="1">Membrane</location>
    </subcellularLocation>
</comment>
<dbReference type="Proteomes" id="UP001317629">
    <property type="component" value="Chromosome"/>
</dbReference>
<feature type="transmembrane region" description="Helical" evidence="6">
    <location>
        <begin position="172"/>
        <end position="196"/>
    </location>
</feature>
<dbReference type="Pfam" id="PF02104">
    <property type="entry name" value="SURF1"/>
    <property type="match status" value="1"/>
</dbReference>
<name>A0ABN6VCH5_9HYPH</name>
<dbReference type="EMBL" id="AP027142">
    <property type="protein sequence ID" value="BDV33278.1"/>
    <property type="molecule type" value="Genomic_DNA"/>
</dbReference>
<dbReference type="PROSITE" id="PS50895">
    <property type="entry name" value="SURF1"/>
    <property type="match status" value="1"/>
</dbReference>
<proteinExistence type="inferred from homology"/>
<evidence type="ECO:0000256" key="3">
    <source>
        <dbReference type="ARBA" id="ARBA00022692"/>
    </source>
</evidence>
<accession>A0ABN6VCH5</accession>
<feature type="transmembrane region" description="Helical" evidence="6">
    <location>
        <begin position="216"/>
        <end position="237"/>
    </location>
</feature>
<evidence type="ECO:0000256" key="4">
    <source>
        <dbReference type="ARBA" id="ARBA00022989"/>
    </source>
</evidence>
<dbReference type="InterPro" id="IPR045214">
    <property type="entry name" value="Surf1/Surf4"/>
</dbReference>
<evidence type="ECO:0000256" key="2">
    <source>
        <dbReference type="ARBA" id="ARBA00007165"/>
    </source>
</evidence>
<dbReference type="InterPro" id="IPR002994">
    <property type="entry name" value="Surf1/Shy1"/>
</dbReference>
<dbReference type="PROSITE" id="PS51257">
    <property type="entry name" value="PROKAR_LIPOPROTEIN"/>
    <property type="match status" value="1"/>
</dbReference>
<evidence type="ECO:0000256" key="1">
    <source>
        <dbReference type="ARBA" id="ARBA00004370"/>
    </source>
</evidence>
<protein>
    <recommendedName>
        <fullName evidence="6">SURF1-like protein</fullName>
    </recommendedName>
</protein>
<sequence>MTAGARALLWPAVATALACALLASLGFWQVRRLGEKEALIARVETRAHLAPKALPPQGAWATLSPADYEFTHALARGHYLAGRDALIFMKPPEGFGLEPGYMVVTPFALSAGGVVLIERGFTPASKIDDAEGRAPPAGETEIAGLLRAPQTRNPFTPADAPSRAIWYTRDPAAIAAALGAGGAAPFTLALTSPQSAGPNGFPRLVAAAPEFVNNHLSYAFTWFSLATALLIIFVLYARGRLRGAA</sequence>
<keyword evidence="8" id="KW-1185">Reference proteome</keyword>
<feature type="transmembrane region" description="Helical" evidence="6">
    <location>
        <begin position="99"/>
        <end position="117"/>
    </location>
</feature>
<dbReference type="PANTHER" id="PTHR23427">
    <property type="entry name" value="SURFEIT LOCUS PROTEIN"/>
    <property type="match status" value="1"/>
</dbReference>
<comment type="similarity">
    <text evidence="2 6">Belongs to the SURF1 family.</text>
</comment>
<dbReference type="CDD" id="cd06662">
    <property type="entry name" value="SURF1"/>
    <property type="match status" value="1"/>
</dbReference>
<comment type="caution">
    <text evidence="6">Lacks conserved residue(s) required for the propagation of feature annotation.</text>
</comment>
<keyword evidence="6" id="KW-1003">Cell membrane</keyword>
<organism evidence="7 8">
    <name type="scientific">Methylocystis iwaonis</name>
    <dbReference type="NCBI Taxonomy" id="2885079"/>
    <lineage>
        <taxon>Bacteria</taxon>
        <taxon>Pseudomonadati</taxon>
        <taxon>Pseudomonadota</taxon>
        <taxon>Alphaproteobacteria</taxon>
        <taxon>Hyphomicrobiales</taxon>
        <taxon>Methylocystaceae</taxon>
        <taxon>Methylocystis</taxon>
    </lineage>
</organism>
<evidence type="ECO:0000256" key="6">
    <source>
        <dbReference type="RuleBase" id="RU363076"/>
    </source>
</evidence>
<feature type="transmembrane region" description="Helical" evidence="6">
    <location>
        <begin position="7"/>
        <end position="28"/>
    </location>
</feature>
<evidence type="ECO:0000313" key="7">
    <source>
        <dbReference type="EMBL" id="BDV33278.1"/>
    </source>
</evidence>
<evidence type="ECO:0000313" key="8">
    <source>
        <dbReference type="Proteomes" id="UP001317629"/>
    </source>
</evidence>
<dbReference type="RefSeq" id="WP_281930652.1">
    <property type="nucleotide sequence ID" value="NZ_AP027142.1"/>
</dbReference>
<gene>
    <name evidence="7" type="ORF">SS37A_08070</name>
</gene>
<dbReference type="PANTHER" id="PTHR23427:SF2">
    <property type="entry name" value="SURFEIT LOCUS PROTEIN 1"/>
    <property type="match status" value="1"/>
</dbReference>
<keyword evidence="5 6" id="KW-0472">Membrane</keyword>